<dbReference type="AlphaFoldDB" id="A0A0F9JJN2"/>
<comment type="caution">
    <text evidence="1">The sequence shown here is derived from an EMBL/GenBank/DDBJ whole genome shotgun (WGS) entry which is preliminary data.</text>
</comment>
<gene>
    <name evidence="1" type="ORF">LCGC14_1520440</name>
</gene>
<dbReference type="Gene3D" id="3.40.50.300">
    <property type="entry name" value="P-loop containing nucleotide triphosphate hydrolases"/>
    <property type="match status" value="1"/>
</dbReference>
<name>A0A0F9JJN2_9ZZZZ</name>
<proteinExistence type="predicted"/>
<dbReference type="EMBL" id="LAZR01011270">
    <property type="protein sequence ID" value="KKM62556.1"/>
    <property type="molecule type" value="Genomic_DNA"/>
</dbReference>
<dbReference type="InterPro" id="IPR027417">
    <property type="entry name" value="P-loop_NTPase"/>
</dbReference>
<protein>
    <submittedName>
        <fullName evidence="1">Uncharacterized protein</fullName>
    </submittedName>
</protein>
<reference evidence="1" key="1">
    <citation type="journal article" date="2015" name="Nature">
        <title>Complex archaea that bridge the gap between prokaryotes and eukaryotes.</title>
        <authorList>
            <person name="Spang A."/>
            <person name="Saw J.H."/>
            <person name="Jorgensen S.L."/>
            <person name="Zaremba-Niedzwiedzka K."/>
            <person name="Martijn J."/>
            <person name="Lind A.E."/>
            <person name="van Eijk R."/>
            <person name="Schleper C."/>
            <person name="Guy L."/>
            <person name="Ettema T.J."/>
        </authorList>
    </citation>
    <scope>NUCLEOTIDE SEQUENCE</scope>
</reference>
<sequence>MNEEYLREVMENKDLPKFLLRCRTDFKFFCNNVLYDLFKKSEGGLKPYMEEWFEAAEKNDRVVVFAPSGFAKTTVLGIAYPIW</sequence>
<organism evidence="1">
    <name type="scientific">marine sediment metagenome</name>
    <dbReference type="NCBI Taxonomy" id="412755"/>
    <lineage>
        <taxon>unclassified sequences</taxon>
        <taxon>metagenomes</taxon>
        <taxon>ecological metagenomes</taxon>
    </lineage>
</organism>
<evidence type="ECO:0000313" key="1">
    <source>
        <dbReference type="EMBL" id="KKM62556.1"/>
    </source>
</evidence>
<accession>A0A0F9JJN2</accession>
<feature type="non-terminal residue" evidence="1">
    <location>
        <position position="83"/>
    </location>
</feature>